<dbReference type="PROSITE" id="PS50217">
    <property type="entry name" value="BZIP"/>
    <property type="match status" value="1"/>
</dbReference>
<feature type="region of interest" description="Disordered" evidence="5">
    <location>
        <begin position="488"/>
        <end position="512"/>
    </location>
</feature>
<feature type="compositionally biased region" description="Polar residues" evidence="5">
    <location>
        <begin position="630"/>
        <end position="639"/>
    </location>
</feature>
<comment type="caution">
    <text evidence="7">The sequence shown here is derived from an EMBL/GenBank/DDBJ whole genome shotgun (WGS) entry which is preliminary data.</text>
</comment>
<dbReference type="EMBL" id="JARBHB010000006">
    <property type="protein sequence ID" value="KAJ8880436.1"/>
    <property type="molecule type" value="Genomic_DNA"/>
</dbReference>
<feature type="region of interest" description="Disordered" evidence="5">
    <location>
        <begin position="42"/>
        <end position="61"/>
    </location>
</feature>
<feature type="coiled-coil region" evidence="4">
    <location>
        <begin position="334"/>
        <end position="368"/>
    </location>
</feature>
<evidence type="ECO:0000313" key="8">
    <source>
        <dbReference type="Proteomes" id="UP001159363"/>
    </source>
</evidence>
<sequence length="655" mass="71961">MLVQHLLTPPRDEFTLDEVTHSEMLKKAKKNTHSLLVSLLNSGVLQPGTPPDSPPDKRVVDPLESQSDMCLSSLLESQSDKRISSLLESQLNKRPSTLLESQLDKCSPNHGENPSDKRSPNHGENPSDKRSPNHCENPSDKRSPNLGVNPSDKHSPNVVESPSDRRLANPPERTYRGDPHVIVNRSKHRHKDEQQPLDLTLGTGNTRKRLCNEEVDDSDCAATPNKVGVYVVDTGLHSLISSSRALLSLFNEHRTNQPQPEQQQQQQQQYPVIVLPDGETDPRGFAQALTDDVLLSMSMRELNRKLRPLPREEIVRIKQKRRMLKNRGYAQTCRSRRQQQRSELEATIRGLQNELRGVKMELARVVRELNVYKNGHVASVNSFQLPKRAQQSSTQGRGVAAKEALKSNNVNLRPLIKIVDGKKQASASQETSASTQLLSTSDLAHSNQKSAGINESRVEMPDSSDGKLSAQFPTPCYSDTSANSKELSSVCAPETSEGSGVDQNSDFVSSNLNSRDKLSVSGKVKSPDFIGRFYDFCLHRTGALLFSGYDPSDSDSQDATQHQQPQKENCCGASDVDGNEHLSDVVNLSSSKIQSSSESVDDNEACQKVCSSSGNSLLQIVMPSLPVGSECNTSDSPDTGPSHIEDSNADPLCDG</sequence>
<dbReference type="Proteomes" id="UP001159363">
    <property type="component" value="Chromosome 5"/>
</dbReference>
<keyword evidence="4" id="KW-0175">Coiled coil</keyword>
<dbReference type="Pfam" id="PF03131">
    <property type="entry name" value="bZIP_Maf"/>
    <property type="match status" value="1"/>
</dbReference>
<feature type="compositionally biased region" description="Basic and acidic residues" evidence="5">
    <location>
        <begin position="113"/>
        <end position="143"/>
    </location>
</feature>
<dbReference type="SUPFAM" id="SSF57959">
    <property type="entry name" value="Leucine zipper domain"/>
    <property type="match status" value="1"/>
</dbReference>
<feature type="compositionally biased region" description="Basic and acidic residues" evidence="5">
    <location>
        <begin position="162"/>
        <end position="179"/>
    </location>
</feature>
<accession>A0ABQ9H840</accession>
<evidence type="ECO:0000256" key="1">
    <source>
        <dbReference type="ARBA" id="ARBA00023015"/>
    </source>
</evidence>
<keyword evidence="2" id="KW-0238">DNA-binding</keyword>
<evidence type="ECO:0000256" key="2">
    <source>
        <dbReference type="ARBA" id="ARBA00023125"/>
    </source>
</evidence>
<evidence type="ECO:0000256" key="4">
    <source>
        <dbReference type="SAM" id="Coils"/>
    </source>
</evidence>
<dbReference type="SMART" id="SM00338">
    <property type="entry name" value="BRLZ"/>
    <property type="match status" value="1"/>
</dbReference>
<dbReference type="SUPFAM" id="SSF47454">
    <property type="entry name" value="A DNA-binding domain in eukaryotic transcription factors"/>
    <property type="match status" value="1"/>
</dbReference>
<keyword evidence="8" id="KW-1185">Reference proteome</keyword>
<dbReference type="Gene3D" id="1.20.5.170">
    <property type="match status" value="1"/>
</dbReference>
<reference evidence="7 8" key="1">
    <citation type="submission" date="2023-02" db="EMBL/GenBank/DDBJ databases">
        <title>LHISI_Scaffold_Assembly.</title>
        <authorList>
            <person name="Stuart O.P."/>
            <person name="Cleave R."/>
            <person name="Magrath M.J.L."/>
            <person name="Mikheyev A.S."/>
        </authorList>
    </citation>
    <scope>NUCLEOTIDE SEQUENCE [LARGE SCALE GENOMIC DNA]</scope>
    <source>
        <strain evidence="7">Daus_M_001</strain>
        <tissue evidence="7">Leg muscle</tissue>
    </source>
</reference>
<dbReference type="InterPro" id="IPR046347">
    <property type="entry name" value="bZIP_sf"/>
</dbReference>
<evidence type="ECO:0000259" key="6">
    <source>
        <dbReference type="PROSITE" id="PS50217"/>
    </source>
</evidence>
<feature type="region of interest" description="Disordered" evidence="5">
    <location>
        <begin position="627"/>
        <end position="655"/>
    </location>
</feature>
<dbReference type="InterPro" id="IPR008917">
    <property type="entry name" value="TF_DNA-bd_sf"/>
</dbReference>
<feature type="compositionally biased region" description="Polar residues" evidence="5">
    <location>
        <begin position="437"/>
        <end position="453"/>
    </location>
</feature>
<feature type="domain" description="BZIP" evidence="6">
    <location>
        <begin position="316"/>
        <end position="374"/>
    </location>
</feature>
<dbReference type="CDD" id="cd14718">
    <property type="entry name" value="bZIP_Maf_large"/>
    <property type="match status" value="1"/>
</dbReference>
<proteinExistence type="predicted"/>
<organism evidence="7 8">
    <name type="scientific">Dryococelus australis</name>
    <dbReference type="NCBI Taxonomy" id="614101"/>
    <lineage>
        <taxon>Eukaryota</taxon>
        <taxon>Metazoa</taxon>
        <taxon>Ecdysozoa</taxon>
        <taxon>Arthropoda</taxon>
        <taxon>Hexapoda</taxon>
        <taxon>Insecta</taxon>
        <taxon>Pterygota</taxon>
        <taxon>Neoptera</taxon>
        <taxon>Polyneoptera</taxon>
        <taxon>Phasmatodea</taxon>
        <taxon>Verophasmatodea</taxon>
        <taxon>Anareolatae</taxon>
        <taxon>Phasmatidae</taxon>
        <taxon>Eurycanthinae</taxon>
        <taxon>Dryococelus</taxon>
    </lineage>
</organism>
<keyword evidence="1" id="KW-0805">Transcription regulation</keyword>
<evidence type="ECO:0000256" key="3">
    <source>
        <dbReference type="ARBA" id="ARBA00023163"/>
    </source>
</evidence>
<gene>
    <name evidence="7" type="ORF">PR048_016905</name>
</gene>
<protein>
    <recommendedName>
        <fullName evidence="6">BZIP domain-containing protein</fullName>
    </recommendedName>
</protein>
<keyword evidence="3" id="KW-0804">Transcription</keyword>
<feature type="compositionally biased region" description="Polar residues" evidence="5">
    <location>
        <begin position="496"/>
        <end position="512"/>
    </location>
</feature>
<feature type="compositionally biased region" description="Polar residues" evidence="5">
    <location>
        <begin position="557"/>
        <end position="567"/>
    </location>
</feature>
<dbReference type="PANTHER" id="PTHR10129:SF44">
    <property type="entry name" value="TRAFFIC JAM, ISOFORM C"/>
    <property type="match status" value="1"/>
</dbReference>
<evidence type="ECO:0000313" key="7">
    <source>
        <dbReference type="EMBL" id="KAJ8880436.1"/>
    </source>
</evidence>
<name>A0ABQ9H840_9NEOP</name>
<feature type="region of interest" description="Disordered" evidence="5">
    <location>
        <begin position="93"/>
        <end position="201"/>
    </location>
</feature>
<dbReference type="InterPro" id="IPR004826">
    <property type="entry name" value="bZIP_Maf"/>
</dbReference>
<evidence type="ECO:0000256" key="5">
    <source>
        <dbReference type="SAM" id="MobiDB-lite"/>
    </source>
</evidence>
<feature type="compositionally biased region" description="Low complexity" evidence="5">
    <location>
        <begin position="424"/>
        <end position="436"/>
    </location>
</feature>
<dbReference type="InterPro" id="IPR024874">
    <property type="entry name" value="Transcription_factor_Maf_fam"/>
</dbReference>
<feature type="region of interest" description="Disordered" evidence="5">
    <location>
        <begin position="549"/>
        <end position="574"/>
    </location>
</feature>
<dbReference type="InterPro" id="IPR004827">
    <property type="entry name" value="bZIP"/>
</dbReference>
<dbReference type="PANTHER" id="PTHR10129">
    <property type="entry name" value="TRANSCRIPTION FACTOR MAF"/>
    <property type="match status" value="1"/>
</dbReference>
<feature type="region of interest" description="Disordered" evidence="5">
    <location>
        <begin position="422"/>
        <end position="475"/>
    </location>
</feature>